<reference evidence="2" key="3">
    <citation type="submission" date="2022-06" db="UniProtKB">
        <authorList>
            <consortium name="EnsemblPlants"/>
        </authorList>
    </citation>
    <scope>IDENTIFICATION</scope>
</reference>
<dbReference type="EnsemblPlants" id="TuG1812G0200000449.01.T01">
    <property type="protein sequence ID" value="TuG1812G0200000449.01.T01.cds393674"/>
    <property type="gene ID" value="TuG1812G0200000449.01"/>
</dbReference>
<name>A0A8R7TC39_TRIUA</name>
<proteinExistence type="predicted"/>
<keyword evidence="3" id="KW-1185">Reference proteome</keyword>
<organism evidence="2 3">
    <name type="scientific">Triticum urartu</name>
    <name type="common">Red wild einkorn</name>
    <name type="synonym">Crithodium urartu</name>
    <dbReference type="NCBI Taxonomy" id="4572"/>
    <lineage>
        <taxon>Eukaryota</taxon>
        <taxon>Viridiplantae</taxon>
        <taxon>Streptophyta</taxon>
        <taxon>Embryophyta</taxon>
        <taxon>Tracheophyta</taxon>
        <taxon>Spermatophyta</taxon>
        <taxon>Magnoliopsida</taxon>
        <taxon>Liliopsida</taxon>
        <taxon>Poales</taxon>
        <taxon>Poaceae</taxon>
        <taxon>BOP clade</taxon>
        <taxon>Pooideae</taxon>
        <taxon>Triticodae</taxon>
        <taxon>Triticeae</taxon>
        <taxon>Triticinae</taxon>
        <taxon>Triticum</taxon>
    </lineage>
</organism>
<feature type="region of interest" description="Disordered" evidence="1">
    <location>
        <begin position="142"/>
        <end position="169"/>
    </location>
</feature>
<protein>
    <submittedName>
        <fullName evidence="2">Uncharacterized protein</fullName>
    </submittedName>
</protein>
<evidence type="ECO:0000313" key="3">
    <source>
        <dbReference type="Proteomes" id="UP000015106"/>
    </source>
</evidence>
<dbReference type="AlphaFoldDB" id="A0A8R7TC39"/>
<evidence type="ECO:0000313" key="2">
    <source>
        <dbReference type="EnsemblPlants" id="TuG1812G0200000449.01.T01.cds393674"/>
    </source>
</evidence>
<reference evidence="2" key="2">
    <citation type="submission" date="2018-03" db="EMBL/GenBank/DDBJ databases">
        <title>The Triticum urartu genome reveals the dynamic nature of wheat genome evolution.</title>
        <authorList>
            <person name="Ling H."/>
            <person name="Ma B."/>
            <person name="Shi X."/>
            <person name="Liu H."/>
            <person name="Dong L."/>
            <person name="Sun H."/>
            <person name="Cao Y."/>
            <person name="Gao Q."/>
            <person name="Zheng S."/>
            <person name="Li Y."/>
            <person name="Yu Y."/>
            <person name="Du H."/>
            <person name="Qi M."/>
            <person name="Li Y."/>
            <person name="Yu H."/>
            <person name="Cui Y."/>
            <person name="Wang N."/>
            <person name="Chen C."/>
            <person name="Wu H."/>
            <person name="Zhao Y."/>
            <person name="Zhang J."/>
            <person name="Li Y."/>
            <person name="Zhou W."/>
            <person name="Zhang B."/>
            <person name="Hu W."/>
            <person name="Eijk M."/>
            <person name="Tang J."/>
            <person name="Witsenboer H."/>
            <person name="Zhao S."/>
            <person name="Li Z."/>
            <person name="Zhang A."/>
            <person name="Wang D."/>
            <person name="Liang C."/>
        </authorList>
    </citation>
    <scope>NUCLEOTIDE SEQUENCE [LARGE SCALE GENOMIC DNA]</scope>
    <source>
        <strain evidence="2">cv. G1812</strain>
    </source>
</reference>
<feature type="compositionally biased region" description="Acidic residues" evidence="1">
    <location>
        <begin position="158"/>
        <end position="169"/>
    </location>
</feature>
<sequence>SVYAPPGHPPREVLRVPGGDALLIDLPVLQHVLEIEQLVLQTHAAVGVHGDDLAQVLAVLAEPAEAAGVEELHLGAEAAGHALLDDLVEHVLLVHPREPRPRRLPVLVEPDAAGAGPDVEEAAVRVVPRRVRVAHEEVGRHHHLRRRRYARERVPEPQDVDVGEEEGVA</sequence>
<evidence type="ECO:0000256" key="1">
    <source>
        <dbReference type="SAM" id="MobiDB-lite"/>
    </source>
</evidence>
<dbReference type="Gramene" id="TuG1812G0200000449.01.T01">
    <property type="protein sequence ID" value="TuG1812G0200000449.01.T01.cds393674"/>
    <property type="gene ID" value="TuG1812G0200000449.01"/>
</dbReference>
<accession>A0A8R7TC39</accession>
<reference evidence="3" key="1">
    <citation type="journal article" date="2013" name="Nature">
        <title>Draft genome of the wheat A-genome progenitor Triticum urartu.</title>
        <authorList>
            <person name="Ling H.Q."/>
            <person name="Zhao S."/>
            <person name="Liu D."/>
            <person name="Wang J."/>
            <person name="Sun H."/>
            <person name="Zhang C."/>
            <person name="Fan H."/>
            <person name="Li D."/>
            <person name="Dong L."/>
            <person name="Tao Y."/>
            <person name="Gao C."/>
            <person name="Wu H."/>
            <person name="Li Y."/>
            <person name="Cui Y."/>
            <person name="Guo X."/>
            <person name="Zheng S."/>
            <person name="Wang B."/>
            <person name="Yu K."/>
            <person name="Liang Q."/>
            <person name="Yang W."/>
            <person name="Lou X."/>
            <person name="Chen J."/>
            <person name="Feng M."/>
            <person name="Jian J."/>
            <person name="Zhang X."/>
            <person name="Luo G."/>
            <person name="Jiang Y."/>
            <person name="Liu J."/>
            <person name="Wang Z."/>
            <person name="Sha Y."/>
            <person name="Zhang B."/>
            <person name="Wu H."/>
            <person name="Tang D."/>
            <person name="Shen Q."/>
            <person name="Xue P."/>
            <person name="Zou S."/>
            <person name="Wang X."/>
            <person name="Liu X."/>
            <person name="Wang F."/>
            <person name="Yang Y."/>
            <person name="An X."/>
            <person name="Dong Z."/>
            <person name="Zhang K."/>
            <person name="Zhang X."/>
            <person name="Luo M.C."/>
            <person name="Dvorak J."/>
            <person name="Tong Y."/>
            <person name="Wang J."/>
            <person name="Yang H."/>
            <person name="Li Z."/>
            <person name="Wang D."/>
            <person name="Zhang A."/>
            <person name="Wang J."/>
        </authorList>
    </citation>
    <scope>NUCLEOTIDE SEQUENCE</scope>
    <source>
        <strain evidence="3">cv. G1812</strain>
    </source>
</reference>
<dbReference type="Proteomes" id="UP000015106">
    <property type="component" value="Chromosome 2"/>
</dbReference>